<dbReference type="Gene3D" id="3.30.300.20">
    <property type="match status" value="1"/>
</dbReference>
<protein>
    <submittedName>
        <fullName evidence="1">Putative redox protein</fullName>
    </submittedName>
</protein>
<keyword evidence="2" id="KW-1185">Reference proteome</keyword>
<dbReference type="Pfam" id="PF02566">
    <property type="entry name" value="OsmC"/>
    <property type="match status" value="1"/>
</dbReference>
<dbReference type="SUPFAM" id="SSF82784">
    <property type="entry name" value="OsmC-like"/>
    <property type="match status" value="1"/>
</dbReference>
<proteinExistence type="predicted"/>
<sequence>MAIIANAEVRTLAEPWSGEVRSGTHQFITDKPESFGGQDQGPAPYDLICSGLISCTMITLRMYASHKGLELGEFSVEADFYVNKEGKEWIERRLSFAQPLSEELKQKVLEISSKTPVTKTLLRSVEIKTVLVE</sequence>
<dbReference type="EMBL" id="FNPK01000036">
    <property type="protein sequence ID" value="SDY83450.1"/>
    <property type="molecule type" value="Genomic_DNA"/>
</dbReference>
<evidence type="ECO:0000313" key="2">
    <source>
        <dbReference type="Proteomes" id="UP000199035"/>
    </source>
</evidence>
<dbReference type="InterPro" id="IPR003718">
    <property type="entry name" value="OsmC/Ohr_fam"/>
</dbReference>
<dbReference type="Proteomes" id="UP000199035">
    <property type="component" value="Unassembled WGS sequence"/>
</dbReference>
<dbReference type="STRING" id="595670.SAMN05421643_1369"/>
<organism evidence="1 2">
    <name type="scientific">Acinetobacter kyonggiensis</name>
    <dbReference type="NCBI Taxonomy" id="595670"/>
    <lineage>
        <taxon>Bacteria</taxon>
        <taxon>Pseudomonadati</taxon>
        <taxon>Pseudomonadota</taxon>
        <taxon>Gammaproteobacteria</taxon>
        <taxon>Moraxellales</taxon>
        <taxon>Moraxellaceae</taxon>
        <taxon>Acinetobacter</taxon>
    </lineage>
</organism>
<gene>
    <name evidence="1" type="ORF">SAMN05421643_1369</name>
</gene>
<dbReference type="PANTHER" id="PTHR39624:SF2">
    <property type="entry name" value="OSMC-LIKE PROTEIN"/>
    <property type="match status" value="1"/>
</dbReference>
<dbReference type="AlphaFoldDB" id="A0A1H3N420"/>
<dbReference type="RefSeq" id="WP_092692697.1">
    <property type="nucleotide sequence ID" value="NZ_FNPK01000036.1"/>
</dbReference>
<dbReference type="PANTHER" id="PTHR39624">
    <property type="entry name" value="PROTEIN INVOLVED IN RIMO-MEDIATED BETA-METHYLTHIOLATION OF RIBOSOMAL PROTEIN S12 YCAO"/>
    <property type="match status" value="1"/>
</dbReference>
<accession>A0A1H3N420</accession>
<evidence type="ECO:0000313" key="1">
    <source>
        <dbReference type="EMBL" id="SDY83450.1"/>
    </source>
</evidence>
<name>A0A1H3N420_9GAMM</name>
<reference evidence="2" key="1">
    <citation type="submission" date="2016-10" db="EMBL/GenBank/DDBJ databases">
        <authorList>
            <person name="Varghese N."/>
            <person name="Submissions S."/>
        </authorList>
    </citation>
    <scope>NUCLEOTIDE SEQUENCE [LARGE SCALE GENOMIC DNA]</scope>
    <source>
        <strain evidence="2">ANC 5109</strain>
    </source>
</reference>
<dbReference type="InterPro" id="IPR015946">
    <property type="entry name" value="KH_dom-like_a/b"/>
</dbReference>
<dbReference type="InterPro" id="IPR036102">
    <property type="entry name" value="OsmC/Ohrsf"/>
</dbReference>